<dbReference type="AlphaFoldDB" id="A0A8X7Z504"/>
<dbReference type="EMBL" id="JAAWWB010000017">
    <property type="protein sequence ID" value="KAG6762481.1"/>
    <property type="molecule type" value="Genomic_DNA"/>
</dbReference>
<evidence type="ECO:0000259" key="6">
    <source>
        <dbReference type="PROSITE" id="PS50196"/>
    </source>
</evidence>
<dbReference type="GO" id="GO:0005096">
    <property type="term" value="F:GTPase activator activity"/>
    <property type="evidence" value="ECO:0007669"/>
    <property type="project" value="TreeGrafter"/>
</dbReference>
<feature type="region of interest" description="Disordered" evidence="5">
    <location>
        <begin position="157"/>
        <end position="195"/>
    </location>
</feature>
<evidence type="ECO:0000256" key="5">
    <source>
        <dbReference type="SAM" id="MobiDB-lite"/>
    </source>
</evidence>
<dbReference type="Pfam" id="PF00638">
    <property type="entry name" value="Ran_BP1"/>
    <property type="match status" value="2"/>
</dbReference>
<dbReference type="SMART" id="SM00160">
    <property type="entry name" value="RanBD"/>
    <property type="match status" value="1"/>
</dbReference>
<keyword evidence="8" id="KW-1185">Reference proteome</keyword>
<feature type="compositionally biased region" description="Basic and acidic residues" evidence="5">
    <location>
        <begin position="1"/>
        <end position="13"/>
    </location>
</feature>
<feature type="compositionally biased region" description="Basic and acidic residues" evidence="5">
    <location>
        <begin position="176"/>
        <end position="195"/>
    </location>
</feature>
<reference evidence="7" key="1">
    <citation type="journal article" date="2020" name="bioRxiv">
        <title>Hybrid origin of Populus tomentosa Carr. identified through genome sequencing and phylogenomic analysis.</title>
        <authorList>
            <person name="An X."/>
            <person name="Gao K."/>
            <person name="Chen Z."/>
            <person name="Li J."/>
            <person name="Yang X."/>
            <person name="Yang X."/>
            <person name="Zhou J."/>
            <person name="Guo T."/>
            <person name="Zhao T."/>
            <person name="Huang S."/>
            <person name="Miao D."/>
            <person name="Khan W.U."/>
            <person name="Rao P."/>
            <person name="Ye M."/>
            <person name="Lei B."/>
            <person name="Liao W."/>
            <person name="Wang J."/>
            <person name="Ji L."/>
            <person name="Li Y."/>
            <person name="Guo B."/>
            <person name="Mustafa N.S."/>
            <person name="Li S."/>
            <person name="Yun Q."/>
            <person name="Keller S.R."/>
            <person name="Mao J."/>
            <person name="Zhang R."/>
            <person name="Strauss S.H."/>
        </authorList>
    </citation>
    <scope>NUCLEOTIDE SEQUENCE</scope>
    <source>
        <strain evidence="7">GM15</strain>
        <tissue evidence="7">Leaf</tissue>
    </source>
</reference>
<dbReference type="InterPro" id="IPR045255">
    <property type="entry name" value="RanBP1-like"/>
</dbReference>
<evidence type="ECO:0000256" key="3">
    <source>
        <dbReference type="ARBA" id="ARBA00023010"/>
    </source>
</evidence>
<proteinExistence type="predicted"/>
<keyword evidence="3" id="KW-0811">Translocation</keyword>
<comment type="caution">
    <text evidence="7">The sequence shown here is derived from an EMBL/GenBank/DDBJ whole genome shotgun (WGS) entry which is preliminary data.</text>
</comment>
<feature type="domain" description="RanBD1" evidence="6">
    <location>
        <begin position="27"/>
        <end position="139"/>
    </location>
</feature>
<gene>
    <name evidence="7" type="ORF">POTOM_032984</name>
</gene>
<dbReference type="PANTHER" id="PTHR23138">
    <property type="entry name" value="RAN BINDING PROTEIN"/>
    <property type="match status" value="1"/>
</dbReference>
<evidence type="ECO:0000256" key="4">
    <source>
        <dbReference type="ARBA" id="ARBA00023132"/>
    </source>
</evidence>
<dbReference type="PANTHER" id="PTHR23138:SF87">
    <property type="entry name" value="E3 SUMO-PROTEIN LIGASE RANBP2"/>
    <property type="match status" value="1"/>
</dbReference>
<dbReference type="PROSITE" id="PS50196">
    <property type="entry name" value="RANBD1"/>
    <property type="match status" value="1"/>
</dbReference>
<keyword evidence="4" id="KW-0906">Nuclear pore complex</keyword>
<name>A0A8X7Z504_POPTO</name>
<dbReference type="InterPro" id="IPR000156">
    <property type="entry name" value="Ran_bind_dom"/>
</dbReference>
<keyword evidence="2" id="KW-0509">mRNA transport</keyword>
<keyword evidence="4" id="KW-0653">Protein transport</keyword>
<evidence type="ECO:0000256" key="1">
    <source>
        <dbReference type="ARBA" id="ARBA00004567"/>
    </source>
</evidence>
<dbReference type="OrthoDB" id="2357150at2759"/>
<dbReference type="Proteomes" id="UP000886885">
    <property type="component" value="Chromosome 9A"/>
</dbReference>
<sequence length="195" mass="21393">MASAEPEHEHREDEEAPAGEDEDTGAQVAPIVKLEEVAVSTGEEDEDAILDLFDKDGNQWKERGAGTVKLLKHKESGKVLLPTMSVQEHAGNDKSCVWHATDFADGELKDELFCIRFASVENCKTFREMFQEVAESQESKEENKDATVVADALEKLSVEGKKTEENAGEEAPAATKNEETKTDTDKKGEKPAPST</sequence>
<feature type="region of interest" description="Disordered" evidence="5">
    <location>
        <begin position="1"/>
        <end position="30"/>
    </location>
</feature>
<evidence type="ECO:0000313" key="8">
    <source>
        <dbReference type="Proteomes" id="UP000886885"/>
    </source>
</evidence>
<organism evidence="7 8">
    <name type="scientific">Populus tomentosa</name>
    <name type="common">Chinese white poplar</name>
    <dbReference type="NCBI Taxonomy" id="118781"/>
    <lineage>
        <taxon>Eukaryota</taxon>
        <taxon>Viridiplantae</taxon>
        <taxon>Streptophyta</taxon>
        <taxon>Embryophyta</taxon>
        <taxon>Tracheophyta</taxon>
        <taxon>Spermatophyta</taxon>
        <taxon>Magnoliopsida</taxon>
        <taxon>eudicotyledons</taxon>
        <taxon>Gunneridae</taxon>
        <taxon>Pentapetalae</taxon>
        <taxon>rosids</taxon>
        <taxon>fabids</taxon>
        <taxon>Malpighiales</taxon>
        <taxon>Salicaceae</taxon>
        <taxon>Saliceae</taxon>
        <taxon>Populus</taxon>
    </lineage>
</organism>
<dbReference type="GO" id="GO:0005643">
    <property type="term" value="C:nuclear pore"/>
    <property type="evidence" value="ECO:0007669"/>
    <property type="project" value="UniProtKB-SubCell"/>
</dbReference>
<accession>A0A8X7Z504</accession>
<evidence type="ECO:0000313" key="7">
    <source>
        <dbReference type="EMBL" id="KAG6762481.1"/>
    </source>
</evidence>
<dbReference type="GO" id="GO:0015031">
    <property type="term" value="P:protein transport"/>
    <property type="evidence" value="ECO:0007669"/>
    <property type="project" value="UniProtKB-KW"/>
</dbReference>
<dbReference type="GO" id="GO:0051028">
    <property type="term" value="P:mRNA transport"/>
    <property type="evidence" value="ECO:0007669"/>
    <property type="project" value="UniProtKB-KW"/>
</dbReference>
<evidence type="ECO:0000256" key="2">
    <source>
        <dbReference type="ARBA" id="ARBA00022816"/>
    </source>
</evidence>
<keyword evidence="4" id="KW-0539">Nucleus</keyword>
<protein>
    <recommendedName>
        <fullName evidence="6">RanBD1 domain-containing protein</fullName>
    </recommendedName>
</protein>
<dbReference type="GO" id="GO:0005737">
    <property type="term" value="C:cytoplasm"/>
    <property type="evidence" value="ECO:0007669"/>
    <property type="project" value="TreeGrafter"/>
</dbReference>
<keyword evidence="2" id="KW-0813">Transport</keyword>
<feature type="compositionally biased region" description="Acidic residues" evidence="5">
    <location>
        <begin position="14"/>
        <end position="24"/>
    </location>
</feature>
<comment type="subcellular location">
    <subcellularLocation>
        <location evidence="1">Nucleus</location>
        <location evidence="1">Nuclear pore complex</location>
    </subcellularLocation>
</comment>